<proteinExistence type="inferred from homology"/>
<name>A0ABM7VND0_9BACT</name>
<reference evidence="10 11" key="1">
    <citation type="submission" date="2021-12" db="EMBL/GenBank/DDBJ databases">
        <title>Genome sequencing of bacteria with rrn-lacking chromosome and rrn-plasmid.</title>
        <authorList>
            <person name="Anda M."/>
            <person name="Iwasaki W."/>
        </authorList>
    </citation>
    <scope>NUCLEOTIDE SEQUENCE [LARGE SCALE GENOMIC DNA]</scope>
    <source>
        <strain evidence="10 11">NBRC 101262</strain>
        <plasmid evidence="10 11">pPPrrn</plasmid>
    </source>
</reference>
<evidence type="ECO:0000256" key="8">
    <source>
        <dbReference type="HAMAP-Rule" id="MF_00835"/>
    </source>
</evidence>
<evidence type="ECO:0000313" key="11">
    <source>
        <dbReference type="Proteomes" id="UP001354989"/>
    </source>
</evidence>
<geneLocation type="plasmid" evidence="10 11">
    <name>pPPrrn</name>
</geneLocation>
<organism evidence="10 11">
    <name type="scientific">Persicobacter psychrovividus</name>
    <dbReference type="NCBI Taxonomy" id="387638"/>
    <lineage>
        <taxon>Bacteria</taxon>
        <taxon>Pseudomonadati</taxon>
        <taxon>Bacteroidota</taxon>
        <taxon>Cytophagia</taxon>
        <taxon>Cytophagales</taxon>
        <taxon>Persicobacteraceae</taxon>
        <taxon>Persicobacter</taxon>
    </lineage>
</organism>
<evidence type="ECO:0000256" key="7">
    <source>
        <dbReference type="ARBA" id="ARBA00022756"/>
    </source>
</evidence>
<comment type="function">
    <text evidence="8">Converts the free carboxyl group of a malonyl-thioester to its methyl ester by transfer of a methyl group from S-adenosyl-L-methionine (SAM). It allows to synthesize pimeloyl-ACP via the fatty acid synthetic pathway.</text>
</comment>
<evidence type="ECO:0000259" key="9">
    <source>
        <dbReference type="Pfam" id="PF08241"/>
    </source>
</evidence>
<evidence type="ECO:0000256" key="5">
    <source>
        <dbReference type="ARBA" id="ARBA00022679"/>
    </source>
</evidence>
<accession>A0ABM7VND0</accession>
<dbReference type="Proteomes" id="UP001354989">
    <property type="component" value="Plasmid pPPrrn"/>
</dbReference>
<dbReference type="NCBIfam" id="TIGR02072">
    <property type="entry name" value="BioC"/>
    <property type="match status" value="1"/>
</dbReference>
<keyword evidence="6 8" id="KW-0949">S-adenosyl-L-methionine</keyword>
<evidence type="ECO:0000256" key="2">
    <source>
        <dbReference type="ARBA" id="ARBA00004746"/>
    </source>
</evidence>
<protein>
    <recommendedName>
        <fullName evidence="3 8">Malonyl-[acyl-carrier protein] O-methyltransferase</fullName>
        <shortName evidence="8">Malonyl-ACP O-methyltransferase</shortName>
        <ecNumber evidence="3 8">2.1.1.197</ecNumber>
    </recommendedName>
    <alternativeName>
        <fullName evidence="8">Biotin synthesis protein BioC</fullName>
    </alternativeName>
</protein>
<dbReference type="CDD" id="cd02440">
    <property type="entry name" value="AdoMet_MTases"/>
    <property type="match status" value="1"/>
</dbReference>
<keyword evidence="4 8" id="KW-0489">Methyltransferase</keyword>
<comment type="pathway">
    <text evidence="2 8">Cofactor biosynthesis; biotin biosynthesis.</text>
</comment>
<dbReference type="EC" id="2.1.1.197" evidence="3 8"/>
<evidence type="ECO:0000256" key="1">
    <source>
        <dbReference type="ARBA" id="ARBA00000852"/>
    </source>
</evidence>
<evidence type="ECO:0000313" key="10">
    <source>
        <dbReference type="EMBL" id="BDD02516.1"/>
    </source>
</evidence>
<keyword evidence="11" id="KW-1185">Reference proteome</keyword>
<dbReference type="EMBL" id="AP025304">
    <property type="protein sequence ID" value="BDD02516.1"/>
    <property type="molecule type" value="Genomic_DNA"/>
</dbReference>
<dbReference type="SUPFAM" id="SSF53335">
    <property type="entry name" value="S-adenosyl-L-methionine-dependent methyltransferases"/>
    <property type="match status" value="1"/>
</dbReference>
<evidence type="ECO:0000256" key="3">
    <source>
        <dbReference type="ARBA" id="ARBA00012327"/>
    </source>
</evidence>
<dbReference type="InterPro" id="IPR029063">
    <property type="entry name" value="SAM-dependent_MTases_sf"/>
</dbReference>
<comment type="similarity">
    <text evidence="8">Belongs to the methyltransferase superfamily.</text>
</comment>
<dbReference type="RefSeq" id="WP_338399686.1">
    <property type="nucleotide sequence ID" value="NZ_AP025304.1"/>
</dbReference>
<dbReference type="Gene3D" id="3.40.50.150">
    <property type="entry name" value="Vaccinia Virus protein VP39"/>
    <property type="match status" value="1"/>
</dbReference>
<dbReference type="HAMAP" id="MF_00835">
    <property type="entry name" value="BioC"/>
    <property type="match status" value="1"/>
</dbReference>
<feature type="domain" description="Methyltransferase type 11" evidence="9">
    <location>
        <begin position="51"/>
        <end position="142"/>
    </location>
</feature>
<dbReference type="InterPro" id="IPR013216">
    <property type="entry name" value="Methyltransf_11"/>
</dbReference>
<dbReference type="Pfam" id="PF08241">
    <property type="entry name" value="Methyltransf_11"/>
    <property type="match status" value="1"/>
</dbReference>
<keyword evidence="10" id="KW-0614">Plasmid</keyword>
<dbReference type="InterPro" id="IPR011814">
    <property type="entry name" value="BioC"/>
</dbReference>
<keyword evidence="5 8" id="KW-0808">Transferase</keyword>
<comment type="catalytic activity">
    <reaction evidence="1 8">
        <text>malonyl-[ACP] + S-adenosyl-L-methionine = malonyl-[ACP] methyl ester + S-adenosyl-L-homocysteine</text>
        <dbReference type="Rhea" id="RHEA:17105"/>
        <dbReference type="Rhea" id="RHEA-COMP:9623"/>
        <dbReference type="Rhea" id="RHEA-COMP:9954"/>
        <dbReference type="ChEBI" id="CHEBI:57856"/>
        <dbReference type="ChEBI" id="CHEBI:59789"/>
        <dbReference type="ChEBI" id="CHEBI:78449"/>
        <dbReference type="ChEBI" id="CHEBI:78845"/>
        <dbReference type="EC" id="2.1.1.197"/>
    </reaction>
</comment>
<keyword evidence="7 8" id="KW-0093">Biotin biosynthesis</keyword>
<evidence type="ECO:0000256" key="6">
    <source>
        <dbReference type="ARBA" id="ARBA00022691"/>
    </source>
</evidence>
<sequence length="250" mass="28854">MTEMIDKSLVRERFRQSLDTYDESAVVQAKMAQKLSELIEVHRSPIIGRALEIGAGSGMLSRLLPHAQIEQLWVNDLVDESMSVIEQIRPDFSPLSGDIEQLELPEDLDLVLSGSTFQWLSDPKAFFQKLHDQIVPQGLLCFSTFGPDNCREVRELSGQGLPYMNLEEHLDLLSDFDCLHAEQVHYPMYFDNARKVLGHLKRTGVNGLQKRPWSITKVIKFQRQYDQQFRDEKGVRLTYHGMFFVLKKRS</sequence>
<gene>
    <name evidence="8 10" type="primary">bioC</name>
    <name evidence="10" type="ORF">PEPS_47960</name>
</gene>
<evidence type="ECO:0000256" key="4">
    <source>
        <dbReference type="ARBA" id="ARBA00022603"/>
    </source>
</evidence>